<gene>
    <name evidence="1" type="ORF">WN944_022813</name>
</gene>
<proteinExistence type="predicted"/>
<evidence type="ECO:0000313" key="1">
    <source>
        <dbReference type="EMBL" id="KAK9229847.1"/>
    </source>
</evidence>
<sequence>MQECKGSPTAIKFYFEPVNERNREVGNVVAVLVGIAMGYTLLEHLTKCQSLNEEHKQELRKVIDLINPYYATNIRDSEAQIWVIRYKGIKACIAQNVGIFEFLRSLMLEKATNVDEQHKEAEQLRDLTSARNVETLKLRIMKLRRRRSLKENSLLLKRARIQPSKEQSLVGNESLDVSFYGSLSDMDDSTATFAEVDSLDLLGAIVLDNVSGTFDNWNKFYANSTSGPG</sequence>
<organism evidence="1 2">
    <name type="scientific">Citrus x changshan-huyou</name>
    <dbReference type="NCBI Taxonomy" id="2935761"/>
    <lineage>
        <taxon>Eukaryota</taxon>
        <taxon>Viridiplantae</taxon>
        <taxon>Streptophyta</taxon>
        <taxon>Embryophyta</taxon>
        <taxon>Tracheophyta</taxon>
        <taxon>Spermatophyta</taxon>
        <taxon>Magnoliopsida</taxon>
        <taxon>eudicotyledons</taxon>
        <taxon>Gunneridae</taxon>
        <taxon>Pentapetalae</taxon>
        <taxon>rosids</taxon>
        <taxon>malvids</taxon>
        <taxon>Sapindales</taxon>
        <taxon>Rutaceae</taxon>
        <taxon>Aurantioideae</taxon>
        <taxon>Citrus</taxon>
    </lineage>
</organism>
<evidence type="ECO:0000313" key="2">
    <source>
        <dbReference type="Proteomes" id="UP001428341"/>
    </source>
</evidence>
<name>A0AAP0MZ52_9ROSI</name>
<dbReference type="Proteomes" id="UP001428341">
    <property type="component" value="Unassembled WGS sequence"/>
</dbReference>
<protein>
    <submittedName>
        <fullName evidence="1">Uncharacterized protein</fullName>
    </submittedName>
</protein>
<accession>A0AAP0MZ52</accession>
<dbReference type="EMBL" id="JBCGBO010000001">
    <property type="protein sequence ID" value="KAK9229847.1"/>
    <property type="molecule type" value="Genomic_DNA"/>
</dbReference>
<comment type="caution">
    <text evidence="1">The sequence shown here is derived from an EMBL/GenBank/DDBJ whole genome shotgun (WGS) entry which is preliminary data.</text>
</comment>
<keyword evidence="2" id="KW-1185">Reference proteome</keyword>
<reference evidence="1 2" key="1">
    <citation type="submission" date="2024-05" db="EMBL/GenBank/DDBJ databases">
        <title>Haplotype-resolved chromosome-level genome assembly of Huyou (Citrus changshanensis).</title>
        <authorList>
            <person name="Miao C."/>
            <person name="Chen W."/>
            <person name="Wu Y."/>
            <person name="Wang L."/>
            <person name="Zhao S."/>
            <person name="Grierson D."/>
            <person name="Xu C."/>
            <person name="Chen K."/>
        </authorList>
    </citation>
    <scope>NUCLEOTIDE SEQUENCE [LARGE SCALE GENOMIC DNA]</scope>
    <source>
        <strain evidence="1">01-14</strain>
        <tissue evidence="1">Leaf</tissue>
    </source>
</reference>
<dbReference type="AlphaFoldDB" id="A0AAP0MZ52"/>